<dbReference type="InterPro" id="IPR005162">
    <property type="entry name" value="Retrotrans_gag_dom"/>
</dbReference>
<evidence type="ECO:0000313" key="3">
    <source>
        <dbReference type="Proteomes" id="UP000257109"/>
    </source>
</evidence>
<dbReference type="AlphaFoldDB" id="A0A371FVI0"/>
<comment type="caution">
    <text evidence="2">The sequence shown here is derived from an EMBL/GenBank/DDBJ whole genome shotgun (WGS) entry which is preliminary data.</text>
</comment>
<dbReference type="InterPro" id="IPR021109">
    <property type="entry name" value="Peptidase_aspartic_dom_sf"/>
</dbReference>
<dbReference type="Pfam" id="PF03732">
    <property type="entry name" value="Retrotrans_gag"/>
    <property type="match status" value="1"/>
</dbReference>
<evidence type="ECO:0000259" key="1">
    <source>
        <dbReference type="Pfam" id="PF03732"/>
    </source>
</evidence>
<sequence>MENNDRTLKELATLDVMYQPWFIQYPKLEQAQSYELKSRLIHLLPKFHGLASRDPHKYLKEFHVVCSTMRPHGILNDYIRMKAFPFSLDGAAKDWLYLQPVLFNTWRDIKRMFLEKFFTTSRIVAIRKEIYGIRQHTGETLHEYWERFNKLCATCPHHQISEQFLIQYFYEGLIMMDKSMINVARGRALIDKTPAITRNLISNMANLVKQMATSNIKFQQNVTGTIQDLKTQMGQLATTMNQLQPTGSRHLPSQTIQAKAIPLPFLTRIVQARKFELDEELLQTFRKVEINIPLLEAIKQILKYAKFLKELCTHKWKKLKGDVEMGRNVSALIKSKQVSALIQLAMPKKCRDPNTFTVPCTIGDYTFVDAMLDLGALINVMPSSMYKSLNFGDLEPTGVIIQLANRSIVHPLGILEDVLVRINELIFPAEAAILCKPYLEL</sequence>
<reference evidence="2" key="1">
    <citation type="submission" date="2018-05" db="EMBL/GenBank/DDBJ databases">
        <title>Draft genome of Mucuna pruriens seed.</title>
        <authorList>
            <person name="Nnadi N.E."/>
            <person name="Vos R."/>
            <person name="Hasami M.H."/>
            <person name="Devisetty U.K."/>
            <person name="Aguiy J.C."/>
        </authorList>
    </citation>
    <scope>NUCLEOTIDE SEQUENCE [LARGE SCALE GENOMIC DNA]</scope>
    <source>
        <strain evidence="2">JCA_2017</strain>
    </source>
</reference>
<proteinExistence type="predicted"/>
<gene>
    <name evidence="2" type="ORF">CR513_37072</name>
</gene>
<dbReference type="PANTHER" id="PTHR33223:SF3">
    <property type="match status" value="1"/>
</dbReference>
<feature type="domain" description="Retrotransposon gag" evidence="1">
    <location>
        <begin position="83"/>
        <end position="173"/>
    </location>
</feature>
<dbReference type="Gene3D" id="2.40.70.10">
    <property type="entry name" value="Acid Proteases"/>
    <property type="match status" value="1"/>
</dbReference>
<dbReference type="EMBL" id="QJKJ01007708">
    <property type="protein sequence ID" value="RDX82170.1"/>
    <property type="molecule type" value="Genomic_DNA"/>
</dbReference>
<name>A0A371FVI0_MUCPR</name>
<protein>
    <recommendedName>
        <fullName evidence="1">Retrotransposon gag domain-containing protein</fullName>
    </recommendedName>
</protein>
<keyword evidence="3" id="KW-1185">Reference proteome</keyword>
<dbReference type="OrthoDB" id="1305902at2759"/>
<evidence type="ECO:0000313" key="2">
    <source>
        <dbReference type="EMBL" id="RDX82170.1"/>
    </source>
</evidence>
<accession>A0A371FVI0</accession>
<dbReference type="Proteomes" id="UP000257109">
    <property type="component" value="Unassembled WGS sequence"/>
</dbReference>
<feature type="non-terminal residue" evidence="2">
    <location>
        <position position="1"/>
    </location>
</feature>
<organism evidence="2 3">
    <name type="scientific">Mucuna pruriens</name>
    <name type="common">Velvet bean</name>
    <name type="synonym">Dolichos pruriens</name>
    <dbReference type="NCBI Taxonomy" id="157652"/>
    <lineage>
        <taxon>Eukaryota</taxon>
        <taxon>Viridiplantae</taxon>
        <taxon>Streptophyta</taxon>
        <taxon>Embryophyta</taxon>
        <taxon>Tracheophyta</taxon>
        <taxon>Spermatophyta</taxon>
        <taxon>Magnoliopsida</taxon>
        <taxon>eudicotyledons</taxon>
        <taxon>Gunneridae</taxon>
        <taxon>Pentapetalae</taxon>
        <taxon>rosids</taxon>
        <taxon>fabids</taxon>
        <taxon>Fabales</taxon>
        <taxon>Fabaceae</taxon>
        <taxon>Papilionoideae</taxon>
        <taxon>50 kb inversion clade</taxon>
        <taxon>NPAAA clade</taxon>
        <taxon>indigoferoid/millettioid clade</taxon>
        <taxon>Phaseoleae</taxon>
        <taxon>Mucuna</taxon>
    </lineage>
</organism>
<dbReference type="CDD" id="cd00303">
    <property type="entry name" value="retropepsin_like"/>
    <property type="match status" value="1"/>
</dbReference>
<dbReference type="PANTHER" id="PTHR33223">
    <property type="entry name" value="CCHC-TYPE DOMAIN-CONTAINING PROTEIN"/>
    <property type="match status" value="1"/>
</dbReference>